<feature type="domain" description="Large ribosomal subunit protein uL2 C-terminal" evidence="4">
    <location>
        <begin position="82"/>
        <end position="167"/>
    </location>
</feature>
<dbReference type="GO" id="GO:0022625">
    <property type="term" value="C:cytosolic large ribosomal subunit"/>
    <property type="evidence" value="ECO:0007669"/>
    <property type="project" value="TreeGrafter"/>
</dbReference>
<dbReference type="Pfam" id="PF03947">
    <property type="entry name" value="Ribosomal_L2_C"/>
    <property type="match status" value="1"/>
</dbReference>
<dbReference type="PANTHER" id="PTHR13691:SF16">
    <property type="entry name" value="LARGE RIBOSOMAL SUBUNIT PROTEIN UL2"/>
    <property type="match status" value="1"/>
</dbReference>
<evidence type="ECO:0000256" key="3">
    <source>
        <dbReference type="ARBA" id="ARBA00023274"/>
    </source>
</evidence>
<dbReference type="GO" id="GO:0002181">
    <property type="term" value="P:cytoplasmic translation"/>
    <property type="evidence" value="ECO:0007669"/>
    <property type="project" value="TreeGrafter"/>
</dbReference>
<organism evidence="5 6">
    <name type="scientific">Coptis chinensis</name>
    <dbReference type="NCBI Taxonomy" id="261450"/>
    <lineage>
        <taxon>Eukaryota</taxon>
        <taxon>Viridiplantae</taxon>
        <taxon>Streptophyta</taxon>
        <taxon>Embryophyta</taxon>
        <taxon>Tracheophyta</taxon>
        <taxon>Spermatophyta</taxon>
        <taxon>Magnoliopsida</taxon>
        <taxon>Ranunculales</taxon>
        <taxon>Ranunculaceae</taxon>
        <taxon>Coptidoideae</taxon>
        <taxon>Coptis</taxon>
    </lineage>
</organism>
<proteinExistence type="inferred from homology"/>
<reference evidence="5 6" key="1">
    <citation type="submission" date="2020-10" db="EMBL/GenBank/DDBJ databases">
        <title>The Coptis chinensis genome and diversification of protoberbering-type alkaloids.</title>
        <authorList>
            <person name="Wang B."/>
            <person name="Shu S."/>
            <person name="Song C."/>
            <person name="Liu Y."/>
        </authorList>
    </citation>
    <scope>NUCLEOTIDE SEQUENCE [LARGE SCALE GENOMIC DNA]</scope>
    <source>
        <strain evidence="5">HL-2020</strain>
        <tissue evidence="5">Leaf</tissue>
    </source>
</reference>
<dbReference type="PANTHER" id="PTHR13691">
    <property type="entry name" value="RIBOSOMAL PROTEIN L2"/>
    <property type="match status" value="1"/>
</dbReference>
<dbReference type="PROSITE" id="PS00467">
    <property type="entry name" value="RIBOSOMAL_L2"/>
    <property type="match status" value="1"/>
</dbReference>
<dbReference type="Proteomes" id="UP000631114">
    <property type="component" value="Unassembled WGS sequence"/>
</dbReference>
<dbReference type="SMART" id="SM01382">
    <property type="entry name" value="Ribosomal_L2_C"/>
    <property type="match status" value="1"/>
</dbReference>
<comment type="similarity">
    <text evidence="1">Belongs to the universal ribosomal protein uL2 family.</text>
</comment>
<evidence type="ECO:0000256" key="2">
    <source>
        <dbReference type="ARBA" id="ARBA00022980"/>
    </source>
</evidence>
<evidence type="ECO:0000313" key="6">
    <source>
        <dbReference type="Proteomes" id="UP000631114"/>
    </source>
</evidence>
<sequence length="168" mass="18511">MKTSSQSTQLSTVKLNSNAPLFSTPQKRSSFSNAVFLKCYNRKECVVAVASRIPINCFGAAAADERFVSRTCRIVESSMRCVGLSMGVIKVKVNFPIYILAAHFDAVARCQVYILLKAGNAYHKYRVKRNCWPKVRGVAMNPVEHPHGGGNHQHIVHASTIRCDASLG</sequence>
<dbReference type="InterPro" id="IPR022671">
    <property type="entry name" value="Ribosomal_uL2_CS"/>
</dbReference>
<dbReference type="Gene3D" id="4.10.950.10">
    <property type="entry name" value="Ribosomal protein L2, domain 3"/>
    <property type="match status" value="1"/>
</dbReference>
<evidence type="ECO:0000313" key="5">
    <source>
        <dbReference type="EMBL" id="KAF9615787.1"/>
    </source>
</evidence>
<dbReference type="InterPro" id="IPR022669">
    <property type="entry name" value="Ribosomal_uL2_C"/>
</dbReference>
<keyword evidence="2" id="KW-0689">Ribosomal protein</keyword>
<dbReference type="GO" id="GO:0003735">
    <property type="term" value="F:structural constituent of ribosome"/>
    <property type="evidence" value="ECO:0007669"/>
    <property type="project" value="InterPro"/>
</dbReference>
<dbReference type="InterPro" id="IPR014726">
    <property type="entry name" value="Ribosomal_uL2_dom3"/>
</dbReference>
<keyword evidence="3" id="KW-0687">Ribonucleoprotein</keyword>
<dbReference type="OrthoDB" id="10267824at2759"/>
<accession>A0A835M474</accession>
<dbReference type="AlphaFoldDB" id="A0A835M474"/>
<dbReference type="SUPFAM" id="SSF50104">
    <property type="entry name" value="Translation proteins SH3-like domain"/>
    <property type="match status" value="1"/>
</dbReference>
<evidence type="ECO:0000256" key="1">
    <source>
        <dbReference type="ARBA" id="ARBA00005636"/>
    </source>
</evidence>
<evidence type="ECO:0000259" key="4">
    <source>
        <dbReference type="SMART" id="SM01382"/>
    </source>
</evidence>
<dbReference type="InterPro" id="IPR002171">
    <property type="entry name" value="Ribosomal_uL2"/>
</dbReference>
<dbReference type="InterPro" id="IPR008991">
    <property type="entry name" value="Translation_prot_SH3-like_sf"/>
</dbReference>
<dbReference type="GO" id="GO:0003723">
    <property type="term" value="F:RNA binding"/>
    <property type="evidence" value="ECO:0007669"/>
    <property type="project" value="TreeGrafter"/>
</dbReference>
<comment type="caution">
    <text evidence="5">The sequence shown here is derived from an EMBL/GenBank/DDBJ whole genome shotgun (WGS) entry which is preliminary data.</text>
</comment>
<keyword evidence="6" id="KW-1185">Reference proteome</keyword>
<gene>
    <name evidence="5" type="ORF">IFM89_026453</name>
</gene>
<protein>
    <recommendedName>
        <fullName evidence="4">Large ribosomal subunit protein uL2 C-terminal domain-containing protein</fullName>
    </recommendedName>
</protein>
<dbReference type="EMBL" id="JADFTS010000003">
    <property type="protein sequence ID" value="KAF9615787.1"/>
    <property type="molecule type" value="Genomic_DNA"/>
</dbReference>
<name>A0A835M474_9MAGN</name>